<dbReference type="Gene3D" id="1.10.10.10">
    <property type="entry name" value="Winged helix-like DNA-binding domain superfamily/Winged helix DNA-binding domain"/>
    <property type="match status" value="1"/>
</dbReference>
<dbReference type="PIRSF" id="PIRSF036625">
    <property type="entry name" value="GAF_ANTAR"/>
    <property type="match status" value="1"/>
</dbReference>
<dbReference type="SUPFAM" id="SSF55781">
    <property type="entry name" value="GAF domain-like"/>
    <property type="match status" value="1"/>
</dbReference>
<dbReference type="Gene3D" id="3.30.450.40">
    <property type="match status" value="1"/>
</dbReference>
<dbReference type="Pfam" id="PF13185">
    <property type="entry name" value="GAF_2"/>
    <property type="match status" value="1"/>
</dbReference>
<dbReference type="OrthoDB" id="7466251at2"/>
<keyword evidence="7" id="KW-1185">Reference proteome</keyword>
<gene>
    <name evidence="6" type="ORF">E0H45_39200</name>
</gene>
<protein>
    <submittedName>
        <fullName evidence="6">ANTAR domain-containing protein</fullName>
    </submittedName>
</protein>
<accession>A0A4R0GWH4</accession>
<organism evidence="6 7">
    <name type="scientific">Kribbella soli</name>
    <dbReference type="NCBI Taxonomy" id="1124743"/>
    <lineage>
        <taxon>Bacteria</taxon>
        <taxon>Bacillati</taxon>
        <taxon>Actinomycetota</taxon>
        <taxon>Actinomycetes</taxon>
        <taxon>Propionibacteriales</taxon>
        <taxon>Kribbellaceae</taxon>
        <taxon>Kribbella</taxon>
    </lineage>
</organism>
<evidence type="ECO:0000256" key="2">
    <source>
        <dbReference type="ARBA" id="ARBA00022777"/>
    </source>
</evidence>
<dbReference type="RefSeq" id="WP_131347377.1">
    <property type="nucleotide sequence ID" value="NZ_SJJZ01000006.1"/>
</dbReference>
<dbReference type="InterPro" id="IPR003018">
    <property type="entry name" value="GAF"/>
</dbReference>
<dbReference type="SMART" id="SM01012">
    <property type="entry name" value="ANTAR"/>
    <property type="match status" value="1"/>
</dbReference>
<feature type="domain" description="ANTAR" evidence="5">
    <location>
        <begin position="163"/>
        <end position="224"/>
    </location>
</feature>
<evidence type="ECO:0000259" key="5">
    <source>
        <dbReference type="PROSITE" id="PS50921"/>
    </source>
</evidence>
<evidence type="ECO:0000256" key="3">
    <source>
        <dbReference type="ARBA" id="ARBA00023015"/>
    </source>
</evidence>
<dbReference type="InterPro" id="IPR005561">
    <property type="entry name" value="ANTAR"/>
</dbReference>
<comment type="caution">
    <text evidence="6">The sequence shown here is derived from an EMBL/GenBank/DDBJ whole genome shotgun (WGS) entry which is preliminary data.</text>
</comment>
<dbReference type="Pfam" id="PF03861">
    <property type="entry name" value="ANTAR"/>
    <property type="match status" value="1"/>
</dbReference>
<dbReference type="InterPro" id="IPR012074">
    <property type="entry name" value="GAF_ANTAR"/>
</dbReference>
<name>A0A4R0GWH4_9ACTN</name>
<keyword evidence="3" id="KW-0805">Transcription regulation</keyword>
<reference evidence="6 7" key="1">
    <citation type="submission" date="2019-02" db="EMBL/GenBank/DDBJ databases">
        <title>Kribbella capetownensis sp. nov. and Kribbella speibonae sp. nov., isolated from soil.</title>
        <authorList>
            <person name="Curtis S.M."/>
            <person name="Norton I."/>
            <person name="Everest G.J."/>
            <person name="Meyers P.R."/>
        </authorList>
    </citation>
    <scope>NUCLEOTIDE SEQUENCE [LARGE SCALE GENOMIC DNA]</scope>
    <source>
        <strain evidence="6 7">KCTC 29219</strain>
    </source>
</reference>
<sequence>MGLDPLDSLGTAMSKVIATMHAPVDMPATLQAITSATVDTLANVDYASISLTRDDRQIVTLAPTAPLAAEADAMQYQLGEGPCLEAALEEPVVLAEDLARDARWPSYGPWAARAGLGSQVAFQFQAHHGHVRGALNLYCEQPGAVGDPTMQIGALFANQVAITMGWARHEEDAQAALQTRDQIGMAIGILMERYKLTRDGAFNFLVRTSQTGNVKLREVAAAIINETSQGADAALDG</sequence>
<dbReference type="SUPFAM" id="SSF52172">
    <property type="entry name" value="CheY-like"/>
    <property type="match status" value="1"/>
</dbReference>
<dbReference type="GO" id="GO:0016301">
    <property type="term" value="F:kinase activity"/>
    <property type="evidence" value="ECO:0007669"/>
    <property type="project" value="UniProtKB-KW"/>
</dbReference>
<dbReference type="AlphaFoldDB" id="A0A4R0GWH4"/>
<evidence type="ECO:0000313" key="6">
    <source>
        <dbReference type="EMBL" id="TCC01538.1"/>
    </source>
</evidence>
<dbReference type="InterPro" id="IPR029016">
    <property type="entry name" value="GAF-like_dom_sf"/>
</dbReference>
<evidence type="ECO:0000313" key="7">
    <source>
        <dbReference type="Proteomes" id="UP000292346"/>
    </source>
</evidence>
<evidence type="ECO:0000256" key="4">
    <source>
        <dbReference type="ARBA" id="ARBA00023163"/>
    </source>
</evidence>
<evidence type="ECO:0000256" key="1">
    <source>
        <dbReference type="ARBA" id="ARBA00022679"/>
    </source>
</evidence>
<dbReference type="InterPro" id="IPR011006">
    <property type="entry name" value="CheY-like_superfamily"/>
</dbReference>
<dbReference type="EMBL" id="SJJZ01000006">
    <property type="protein sequence ID" value="TCC01538.1"/>
    <property type="molecule type" value="Genomic_DNA"/>
</dbReference>
<dbReference type="GO" id="GO:0003723">
    <property type="term" value="F:RNA binding"/>
    <property type="evidence" value="ECO:0007669"/>
    <property type="project" value="InterPro"/>
</dbReference>
<keyword evidence="1" id="KW-0808">Transferase</keyword>
<dbReference type="PROSITE" id="PS50921">
    <property type="entry name" value="ANTAR"/>
    <property type="match status" value="1"/>
</dbReference>
<dbReference type="InterPro" id="IPR036388">
    <property type="entry name" value="WH-like_DNA-bd_sf"/>
</dbReference>
<keyword evidence="4" id="KW-0804">Transcription</keyword>
<dbReference type="Proteomes" id="UP000292346">
    <property type="component" value="Unassembled WGS sequence"/>
</dbReference>
<proteinExistence type="predicted"/>
<keyword evidence="2" id="KW-0418">Kinase</keyword>